<dbReference type="RefSeq" id="WP_030256445.1">
    <property type="nucleotide sequence ID" value="NZ_JBHEZZ010000005.1"/>
</dbReference>
<dbReference type="GO" id="GO:0016798">
    <property type="term" value="F:hydrolase activity, acting on glycosyl bonds"/>
    <property type="evidence" value="ECO:0007669"/>
    <property type="project" value="UniProtKB-KW"/>
</dbReference>
<evidence type="ECO:0000313" key="4">
    <source>
        <dbReference type="Proteomes" id="UP001592528"/>
    </source>
</evidence>
<dbReference type="Gene3D" id="3.20.20.70">
    <property type="entry name" value="Aldolase class I"/>
    <property type="match status" value="1"/>
</dbReference>
<reference evidence="3 4" key="1">
    <citation type="submission" date="2024-09" db="EMBL/GenBank/DDBJ databases">
        <authorList>
            <person name="Lee S.D."/>
        </authorList>
    </citation>
    <scope>NUCLEOTIDE SEQUENCE [LARGE SCALE GENOMIC DNA]</scope>
    <source>
        <strain evidence="3 4">N1-5</strain>
    </source>
</reference>
<protein>
    <submittedName>
        <fullName evidence="3">Glycoside hydrolase family 36 protein</fullName>
        <ecNumber evidence="3">3.2.1.-</ecNumber>
    </submittedName>
</protein>
<dbReference type="InterPro" id="IPR050985">
    <property type="entry name" value="Alpha-glycosidase_related"/>
</dbReference>
<dbReference type="InterPro" id="IPR038417">
    <property type="entry name" value="Alpga-gal_N_sf"/>
</dbReference>
<gene>
    <name evidence="3" type="ORF">ACEZDJ_11095</name>
</gene>
<dbReference type="PANTHER" id="PTHR43053:SF3">
    <property type="entry name" value="ALPHA-GALACTOSIDASE C-RELATED"/>
    <property type="match status" value="1"/>
</dbReference>
<dbReference type="Proteomes" id="UP001592528">
    <property type="component" value="Unassembled WGS sequence"/>
</dbReference>
<keyword evidence="4" id="KW-1185">Reference proteome</keyword>
<evidence type="ECO:0000256" key="1">
    <source>
        <dbReference type="ARBA" id="ARBA00022801"/>
    </source>
</evidence>
<dbReference type="InterPro" id="IPR013785">
    <property type="entry name" value="Aldolase_TIM"/>
</dbReference>
<keyword evidence="1 3" id="KW-0378">Hydrolase</keyword>
<dbReference type="SUPFAM" id="SSF51445">
    <property type="entry name" value="(Trans)glycosidases"/>
    <property type="match status" value="1"/>
</dbReference>
<keyword evidence="2 3" id="KW-0326">Glycosidase</keyword>
<dbReference type="EMBL" id="JBHEZZ010000005">
    <property type="protein sequence ID" value="MFC1401833.1"/>
    <property type="molecule type" value="Genomic_DNA"/>
</dbReference>
<comment type="caution">
    <text evidence="3">The sequence shown here is derived from an EMBL/GenBank/DDBJ whole genome shotgun (WGS) entry which is preliminary data.</text>
</comment>
<dbReference type="PANTHER" id="PTHR43053">
    <property type="entry name" value="GLYCOSIDASE FAMILY 31"/>
    <property type="match status" value="1"/>
</dbReference>
<sequence>MTASSGELLWGNSALTLHLGWEADGPVRLLDLLLPGDAPRQAHRPARPLVELELIGTGRTGTSGKRHVDGDAAARQRYLGHQERVDGAWRELVVSTADPASGLRVTAHLRLHAQLPVLRSWAEVTAGRTAVSVEYLSSFVFAGLAARTAGRWEEGLRLHTAANPWSGEFRWSDSTLAERGLYDVGMVRYGQTGSKNRIALTSTGAWSSAEHLPMGCIEDPAGGRALLWQIEHNGAWHAELGDYHDDVYLALSGPTDREHAWRARLRPGESFTGVPVAVALAPDGFQGAVGAMTAYRRALLRPHPDHERLPVVFNDFNNCLMSDPSTAAVLPLVEAAAGVGAEYYVMDAGWYADTDGWWDAVGEWEESAVRFPGGLKEVTDRIRALGMVPGLWLEPEVVGVRSPLAQALPEEAFFRRDGERVVQWGRYQLDLRHPAARSHLDKVVDRLVTDYGLGYLKLDYNIDIGPGTGDNPGAGLLGHNRALLEWLDAVLDRHPGLVVESCAAGGSRSDYATLARLPVHSLTDQQDHHNLPPIAGAAPTAVLPEQGAMWAYPQAEFDTDAIGLALVPALLGRIHLSGRLDRLDPARADLVRTALERYKGYRTHLRTAVPGWPLGLPGWRDPWTALALHCTDSIRVSVFRRETDTDHCTLPFPQLRDRALAVELLFDAAGDAQAAWDQAAGELTVRLPRPQSALLLRLAPAS</sequence>
<dbReference type="CDD" id="cd14791">
    <property type="entry name" value="GH36"/>
    <property type="match status" value="1"/>
</dbReference>
<proteinExistence type="predicted"/>
<accession>A0ABV6UK40</accession>
<organism evidence="3 4">
    <name type="scientific">Streptacidiphilus cavernicola</name>
    <dbReference type="NCBI Taxonomy" id="3342716"/>
    <lineage>
        <taxon>Bacteria</taxon>
        <taxon>Bacillati</taxon>
        <taxon>Actinomycetota</taxon>
        <taxon>Actinomycetes</taxon>
        <taxon>Kitasatosporales</taxon>
        <taxon>Streptomycetaceae</taxon>
        <taxon>Streptacidiphilus</taxon>
    </lineage>
</organism>
<evidence type="ECO:0000313" key="3">
    <source>
        <dbReference type="EMBL" id="MFC1401833.1"/>
    </source>
</evidence>
<dbReference type="PRINTS" id="PR00743">
    <property type="entry name" value="GLHYDRLASE36"/>
</dbReference>
<dbReference type="Gene3D" id="2.70.98.60">
    <property type="entry name" value="alpha-galactosidase from lactobacil brevis"/>
    <property type="match status" value="1"/>
</dbReference>
<dbReference type="InterPro" id="IPR002252">
    <property type="entry name" value="Glyco_hydro_36"/>
</dbReference>
<dbReference type="EC" id="3.2.1.-" evidence="3"/>
<dbReference type="InterPro" id="IPR017853">
    <property type="entry name" value="GH"/>
</dbReference>
<evidence type="ECO:0000256" key="2">
    <source>
        <dbReference type="ARBA" id="ARBA00023295"/>
    </source>
</evidence>
<name>A0ABV6UK40_9ACTN</name>
<dbReference type="Pfam" id="PF02065">
    <property type="entry name" value="Melibiase"/>
    <property type="match status" value="1"/>
</dbReference>